<feature type="transmembrane region" description="Helical" evidence="1">
    <location>
        <begin position="31"/>
        <end position="51"/>
    </location>
</feature>
<keyword evidence="1" id="KW-0472">Membrane</keyword>
<accession>A0A1H0DAS7</accession>
<dbReference type="STRING" id="198616.SAMN05216193_104212"/>
<evidence type="ECO:0000313" key="2">
    <source>
        <dbReference type="EMBL" id="SDN67169.1"/>
    </source>
</evidence>
<protein>
    <submittedName>
        <fullName evidence="2">Uncharacterized protein</fullName>
    </submittedName>
</protein>
<keyword evidence="1" id="KW-0812">Transmembrane</keyword>
<proteinExistence type="predicted"/>
<sequence length="56" mass="6292">MDSLYTTLAIIIFGMFMIGLGFTYRARSSGVLMMWIGVLCMLSIISYRIYIATSVV</sequence>
<keyword evidence="1" id="KW-1133">Transmembrane helix</keyword>
<evidence type="ECO:0000256" key="1">
    <source>
        <dbReference type="SAM" id="Phobius"/>
    </source>
</evidence>
<dbReference type="Proteomes" id="UP000242957">
    <property type="component" value="Unassembled WGS sequence"/>
</dbReference>
<keyword evidence="3" id="KW-1185">Reference proteome</keyword>
<name>A0A1H0DAS7_9PSED</name>
<dbReference type="RefSeq" id="WP_090416021.1">
    <property type="nucleotide sequence ID" value="NZ_FNIJ01000004.1"/>
</dbReference>
<dbReference type="EMBL" id="FNIJ01000004">
    <property type="protein sequence ID" value="SDN67169.1"/>
    <property type="molecule type" value="Genomic_DNA"/>
</dbReference>
<gene>
    <name evidence="2" type="ORF">SAMN05216193_104212</name>
</gene>
<feature type="transmembrane region" description="Helical" evidence="1">
    <location>
        <begin position="6"/>
        <end position="24"/>
    </location>
</feature>
<organism evidence="2 3">
    <name type="scientific">Pseudomonas jinjuensis</name>
    <dbReference type="NCBI Taxonomy" id="198616"/>
    <lineage>
        <taxon>Bacteria</taxon>
        <taxon>Pseudomonadati</taxon>
        <taxon>Pseudomonadota</taxon>
        <taxon>Gammaproteobacteria</taxon>
        <taxon>Pseudomonadales</taxon>
        <taxon>Pseudomonadaceae</taxon>
        <taxon>Pseudomonas</taxon>
    </lineage>
</organism>
<evidence type="ECO:0000313" key="3">
    <source>
        <dbReference type="Proteomes" id="UP000242957"/>
    </source>
</evidence>
<dbReference type="AlphaFoldDB" id="A0A1H0DAS7"/>
<reference evidence="3" key="1">
    <citation type="submission" date="2016-10" db="EMBL/GenBank/DDBJ databases">
        <authorList>
            <person name="Varghese N."/>
            <person name="Submissions S."/>
        </authorList>
    </citation>
    <scope>NUCLEOTIDE SEQUENCE [LARGE SCALE GENOMIC DNA]</scope>
    <source>
        <strain evidence="3">JCM 21621</strain>
    </source>
</reference>